<dbReference type="AlphaFoldDB" id="A0A9W8TEE9"/>
<proteinExistence type="predicted"/>
<comment type="caution">
    <text evidence="2">The sequence shown here is derived from an EMBL/GenBank/DDBJ whole genome shotgun (WGS) entry which is preliminary data.</text>
</comment>
<dbReference type="GO" id="GO:0004371">
    <property type="term" value="F:glycerone kinase activity"/>
    <property type="evidence" value="ECO:0007669"/>
    <property type="project" value="InterPro"/>
</dbReference>
<dbReference type="InterPro" id="IPR050861">
    <property type="entry name" value="Dihydroxyacetone_Kinase"/>
</dbReference>
<organism evidence="2 3">
    <name type="scientific">Agrocybe chaxingu</name>
    <dbReference type="NCBI Taxonomy" id="84603"/>
    <lineage>
        <taxon>Eukaryota</taxon>
        <taxon>Fungi</taxon>
        <taxon>Dikarya</taxon>
        <taxon>Basidiomycota</taxon>
        <taxon>Agaricomycotina</taxon>
        <taxon>Agaricomycetes</taxon>
        <taxon>Agaricomycetidae</taxon>
        <taxon>Agaricales</taxon>
        <taxon>Agaricineae</taxon>
        <taxon>Strophariaceae</taxon>
        <taxon>Agrocybe</taxon>
    </lineage>
</organism>
<keyword evidence="3" id="KW-1185">Reference proteome</keyword>
<dbReference type="Gene3D" id="3.40.50.10440">
    <property type="entry name" value="Dihydroxyacetone kinase, domain 1"/>
    <property type="match status" value="1"/>
</dbReference>
<dbReference type="PANTHER" id="PTHR28629:SF14">
    <property type="entry name" value="DIHYDROXYACETONE KINASE 1"/>
    <property type="match status" value="1"/>
</dbReference>
<sequence>MSVQNKHLLNDPSSLVLDSLQGLCAINPQLALDARNKTVYVKNHDRSKVALMCGGGAGHEPAHAGFVGKGMLTCAVSGNVFASPNASQVRQGIDLIDNDKGTVIIVKNYTGDVLNFGLAKEQYAALHPKKSERLKFVIVGDDVAVGREQGKIVGRRYTVKSITSATSALTRVCILCSGLAGTVLVYKIAGAAAHRGAHLDEVYTIATWAANRLATVGVSLGHTHASLQRVTSSQPPLKIL</sequence>
<dbReference type="InterPro" id="IPR004006">
    <property type="entry name" value="DhaK_dom"/>
</dbReference>
<evidence type="ECO:0000313" key="2">
    <source>
        <dbReference type="EMBL" id="KAJ3515186.1"/>
    </source>
</evidence>
<dbReference type="SUPFAM" id="SSF82549">
    <property type="entry name" value="DAK1/DegV-like"/>
    <property type="match status" value="1"/>
</dbReference>
<evidence type="ECO:0000259" key="1">
    <source>
        <dbReference type="PROSITE" id="PS51481"/>
    </source>
</evidence>
<reference evidence="2" key="1">
    <citation type="submission" date="2022-07" db="EMBL/GenBank/DDBJ databases">
        <title>Genome Sequence of Agrocybe chaxingu.</title>
        <authorList>
            <person name="Buettner E."/>
        </authorList>
    </citation>
    <scope>NUCLEOTIDE SEQUENCE</scope>
    <source>
        <strain evidence="2">MP-N11</strain>
    </source>
</reference>
<evidence type="ECO:0000313" key="3">
    <source>
        <dbReference type="Proteomes" id="UP001148786"/>
    </source>
</evidence>
<accession>A0A9W8TEE9</accession>
<dbReference type="Proteomes" id="UP001148786">
    <property type="component" value="Unassembled WGS sequence"/>
</dbReference>
<dbReference type="PANTHER" id="PTHR28629">
    <property type="entry name" value="TRIOKINASE/FMN CYCLASE"/>
    <property type="match status" value="1"/>
</dbReference>
<dbReference type="PROSITE" id="PS51481">
    <property type="entry name" value="DHAK"/>
    <property type="match status" value="1"/>
</dbReference>
<dbReference type="GO" id="GO:0005829">
    <property type="term" value="C:cytosol"/>
    <property type="evidence" value="ECO:0007669"/>
    <property type="project" value="TreeGrafter"/>
</dbReference>
<dbReference type="Pfam" id="PF02733">
    <property type="entry name" value="Dak1"/>
    <property type="match status" value="2"/>
</dbReference>
<gene>
    <name evidence="2" type="ORF">NLJ89_g1916</name>
</gene>
<feature type="domain" description="DhaK" evidence="1">
    <location>
        <begin position="11"/>
        <end position="240"/>
    </location>
</feature>
<dbReference type="GO" id="GO:0019563">
    <property type="term" value="P:glycerol catabolic process"/>
    <property type="evidence" value="ECO:0007669"/>
    <property type="project" value="TreeGrafter"/>
</dbReference>
<dbReference type="EMBL" id="JANKHO010000108">
    <property type="protein sequence ID" value="KAJ3515186.1"/>
    <property type="molecule type" value="Genomic_DNA"/>
</dbReference>
<name>A0A9W8TEE9_9AGAR</name>
<dbReference type="OrthoDB" id="1724672at2759"/>
<dbReference type="FunFam" id="3.40.50.10440:FF:000001">
    <property type="entry name" value="Dihydroxyacetone kinase, DhaK subunit"/>
    <property type="match status" value="1"/>
</dbReference>
<protein>
    <recommendedName>
        <fullName evidence="1">DhaK domain-containing protein</fullName>
    </recommendedName>
</protein>